<keyword evidence="3" id="KW-1185">Reference proteome</keyword>
<dbReference type="SUPFAM" id="SSF57997">
    <property type="entry name" value="Tropomyosin"/>
    <property type="match status" value="1"/>
</dbReference>
<evidence type="ECO:0000313" key="2">
    <source>
        <dbReference type="EMBL" id="KAK6302185.1"/>
    </source>
</evidence>
<reference evidence="2 3" key="1">
    <citation type="submission" date="2021-04" db="EMBL/GenBank/DDBJ databases">
        <authorList>
            <person name="De Guttry C."/>
            <person name="Zahm M."/>
            <person name="Klopp C."/>
            <person name="Cabau C."/>
            <person name="Louis A."/>
            <person name="Berthelot C."/>
            <person name="Parey E."/>
            <person name="Roest Crollius H."/>
            <person name="Montfort J."/>
            <person name="Robinson-Rechavi M."/>
            <person name="Bucao C."/>
            <person name="Bouchez O."/>
            <person name="Gislard M."/>
            <person name="Lluch J."/>
            <person name="Milhes M."/>
            <person name="Lampietro C."/>
            <person name="Lopez Roques C."/>
            <person name="Donnadieu C."/>
            <person name="Braasch I."/>
            <person name="Desvignes T."/>
            <person name="Postlethwait J."/>
            <person name="Bobe J."/>
            <person name="Wedekind C."/>
            <person name="Guiguen Y."/>
        </authorList>
    </citation>
    <scope>NUCLEOTIDE SEQUENCE [LARGE SCALE GENOMIC DNA]</scope>
    <source>
        <strain evidence="2">Cs_M1</strain>
        <tissue evidence="2">Blood</tissue>
    </source>
</reference>
<dbReference type="EMBL" id="JAGTTL010000025">
    <property type="protein sequence ID" value="KAK6302185.1"/>
    <property type="molecule type" value="Genomic_DNA"/>
</dbReference>
<comment type="caution">
    <text evidence="2">The sequence shown here is derived from an EMBL/GenBank/DDBJ whole genome shotgun (WGS) entry which is preliminary data.</text>
</comment>
<gene>
    <name evidence="2" type="ORF">J4Q44_G00265400</name>
</gene>
<evidence type="ECO:0000313" key="3">
    <source>
        <dbReference type="Proteomes" id="UP001356427"/>
    </source>
</evidence>
<feature type="region of interest" description="Disordered" evidence="1">
    <location>
        <begin position="14"/>
        <end position="34"/>
    </location>
</feature>
<name>A0AAN8LAJ7_9TELE</name>
<evidence type="ECO:0008006" key="4">
    <source>
        <dbReference type="Google" id="ProtNLM"/>
    </source>
</evidence>
<organism evidence="2 3">
    <name type="scientific">Coregonus suidteri</name>
    <dbReference type="NCBI Taxonomy" id="861788"/>
    <lineage>
        <taxon>Eukaryota</taxon>
        <taxon>Metazoa</taxon>
        <taxon>Chordata</taxon>
        <taxon>Craniata</taxon>
        <taxon>Vertebrata</taxon>
        <taxon>Euteleostomi</taxon>
        <taxon>Actinopterygii</taxon>
        <taxon>Neopterygii</taxon>
        <taxon>Teleostei</taxon>
        <taxon>Protacanthopterygii</taxon>
        <taxon>Salmoniformes</taxon>
        <taxon>Salmonidae</taxon>
        <taxon>Coregoninae</taxon>
        <taxon>Coregonus</taxon>
    </lineage>
</organism>
<sequence>MKKNLGVTIKDRARLGEEEQANSHMSKFRKVQHELEEAEERADIAETQVNKLRAKARDTGKGKEVAE</sequence>
<dbReference type="Proteomes" id="UP001356427">
    <property type="component" value="Unassembled WGS sequence"/>
</dbReference>
<dbReference type="AlphaFoldDB" id="A0AAN8LAJ7"/>
<evidence type="ECO:0000256" key="1">
    <source>
        <dbReference type="SAM" id="MobiDB-lite"/>
    </source>
</evidence>
<accession>A0AAN8LAJ7</accession>
<dbReference type="Gene3D" id="6.10.250.2420">
    <property type="match status" value="1"/>
</dbReference>
<proteinExistence type="predicted"/>
<protein>
    <recommendedName>
        <fullName evidence="4">Myosin heavy chain</fullName>
    </recommendedName>
</protein>